<dbReference type="PANTHER" id="PTHR30487">
    <property type="entry name" value="TYPE 4 PREPILIN-LIKE PROTEINS LEADER PEPTIDE-PROCESSING ENZYME"/>
    <property type="match status" value="1"/>
</dbReference>
<dbReference type="InterPro" id="IPR000045">
    <property type="entry name" value="Prepilin_IV_endopep_pep"/>
</dbReference>
<dbReference type="GO" id="GO:0005886">
    <property type="term" value="C:plasma membrane"/>
    <property type="evidence" value="ECO:0007669"/>
    <property type="project" value="UniProtKB-SubCell"/>
</dbReference>
<evidence type="ECO:0000313" key="11">
    <source>
        <dbReference type="Proteomes" id="UP000273811"/>
    </source>
</evidence>
<dbReference type="GO" id="GO:0004190">
    <property type="term" value="F:aspartic-type endopeptidase activity"/>
    <property type="evidence" value="ECO:0007669"/>
    <property type="project" value="InterPro"/>
</dbReference>
<dbReference type="GO" id="GO:0006465">
    <property type="term" value="P:signal peptide processing"/>
    <property type="evidence" value="ECO:0007669"/>
    <property type="project" value="TreeGrafter"/>
</dbReference>
<dbReference type="InterPro" id="IPR050882">
    <property type="entry name" value="Prepilin_peptidase/N-MTase"/>
</dbReference>
<dbReference type="AlphaFoldDB" id="A0A443IUU3"/>
<dbReference type="PANTHER" id="PTHR30487:SF0">
    <property type="entry name" value="PREPILIN LEADER PEPTIDASE_N-METHYLTRANSFERASE-RELATED"/>
    <property type="match status" value="1"/>
</dbReference>
<dbReference type="OrthoDB" id="9789291at2"/>
<dbReference type="EMBL" id="QYTU02000014">
    <property type="protein sequence ID" value="RWR11855.1"/>
    <property type="molecule type" value="Genomic_DNA"/>
</dbReference>
<feature type="transmembrane region" description="Helical" evidence="7">
    <location>
        <begin position="6"/>
        <end position="24"/>
    </location>
</feature>
<evidence type="ECO:0000259" key="8">
    <source>
        <dbReference type="Pfam" id="PF01478"/>
    </source>
</evidence>
<dbReference type="Pfam" id="PF01478">
    <property type="entry name" value="Peptidase_A24"/>
    <property type="match status" value="1"/>
</dbReference>
<keyword evidence="5 7" id="KW-1133">Transmembrane helix</keyword>
<comment type="similarity">
    <text evidence="2">Belongs to the peptidase A24 family.</text>
</comment>
<comment type="caution">
    <text evidence="10">The sequence shown here is derived from an EMBL/GenBank/DDBJ whole genome shotgun (WGS) entry which is preliminary data.</text>
</comment>
<name>A0A443IUU3_9BACI</name>
<dbReference type="Pfam" id="PF06750">
    <property type="entry name" value="A24_N_bact"/>
    <property type="match status" value="1"/>
</dbReference>
<feature type="transmembrane region" description="Helical" evidence="7">
    <location>
        <begin position="149"/>
        <end position="168"/>
    </location>
</feature>
<feature type="domain" description="Prepilin peptidase A24 N-terminal" evidence="9">
    <location>
        <begin position="12"/>
        <end position="91"/>
    </location>
</feature>
<feature type="transmembrane region" description="Helical" evidence="7">
    <location>
        <begin position="225"/>
        <end position="250"/>
    </location>
</feature>
<evidence type="ECO:0000313" key="10">
    <source>
        <dbReference type="EMBL" id="RWR11855.1"/>
    </source>
</evidence>
<gene>
    <name evidence="10" type="ORF">D4N35_007915</name>
</gene>
<evidence type="ECO:0000256" key="5">
    <source>
        <dbReference type="ARBA" id="ARBA00022989"/>
    </source>
</evidence>
<reference evidence="10" key="1">
    <citation type="submission" date="2018-12" db="EMBL/GenBank/DDBJ databases">
        <authorList>
            <person name="Sun L."/>
            <person name="Chen Z."/>
        </authorList>
    </citation>
    <scope>NUCLEOTIDE SEQUENCE [LARGE SCALE GENOMIC DNA]</scope>
    <source>
        <strain evidence="10">DSM 16012</strain>
    </source>
</reference>
<feature type="transmembrane region" description="Helical" evidence="7">
    <location>
        <begin position="180"/>
        <end position="213"/>
    </location>
</feature>
<feature type="transmembrane region" description="Helical" evidence="7">
    <location>
        <begin position="101"/>
        <end position="120"/>
    </location>
</feature>
<evidence type="ECO:0000256" key="4">
    <source>
        <dbReference type="ARBA" id="ARBA00022692"/>
    </source>
</evidence>
<feature type="transmembrane region" description="Helical" evidence="7">
    <location>
        <begin position="127"/>
        <end position="143"/>
    </location>
</feature>
<evidence type="ECO:0000256" key="6">
    <source>
        <dbReference type="ARBA" id="ARBA00023136"/>
    </source>
</evidence>
<evidence type="ECO:0000256" key="1">
    <source>
        <dbReference type="ARBA" id="ARBA00004651"/>
    </source>
</evidence>
<dbReference type="Proteomes" id="UP000273811">
    <property type="component" value="Unassembled WGS sequence"/>
</dbReference>
<dbReference type="RefSeq" id="WP_120072228.1">
    <property type="nucleotide sequence ID" value="NZ_CP126113.1"/>
</dbReference>
<evidence type="ECO:0000256" key="7">
    <source>
        <dbReference type="SAM" id="Phobius"/>
    </source>
</evidence>
<protein>
    <submittedName>
        <fullName evidence="10">Prepilin peptidase</fullName>
    </submittedName>
</protein>
<keyword evidence="3" id="KW-1003">Cell membrane</keyword>
<keyword evidence="11" id="KW-1185">Reference proteome</keyword>
<keyword evidence="6 7" id="KW-0472">Membrane</keyword>
<feature type="domain" description="Prepilin type IV endopeptidase peptidase" evidence="8">
    <location>
        <begin position="105"/>
        <end position="209"/>
    </location>
</feature>
<evidence type="ECO:0000256" key="2">
    <source>
        <dbReference type="ARBA" id="ARBA00005801"/>
    </source>
</evidence>
<dbReference type="Gene3D" id="1.20.120.1220">
    <property type="match status" value="1"/>
</dbReference>
<evidence type="ECO:0000256" key="3">
    <source>
        <dbReference type="ARBA" id="ARBA00022475"/>
    </source>
</evidence>
<feature type="transmembrane region" description="Helical" evidence="7">
    <location>
        <begin position="77"/>
        <end position="95"/>
    </location>
</feature>
<organism evidence="10 11">
    <name type="scientific">Siminovitchia fortis</name>
    <dbReference type="NCBI Taxonomy" id="254758"/>
    <lineage>
        <taxon>Bacteria</taxon>
        <taxon>Bacillati</taxon>
        <taxon>Bacillota</taxon>
        <taxon>Bacilli</taxon>
        <taxon>Bacillales</taxon>
        <taxon>Bacillaceae</taxon>
        <taxon>Siminovitchia</taxon>
    </lineage>
</organism>
<evidence type="ECO:0000259" key="9">
    <source>
        <dbReference type="Pfam" id="PF06750"/>
    </source>
</evidence>
<keyword evidence="4 7" id="KW-0812">Transmembrane</keyword>
<comment type="subcellular location">
    <subcellularLocation>
        <location evidence="1">Cell membrane</location>
        <topology evidence="1">Multi-pass membrane protein</topology>
    </subcellularLocation>
</comment>
<accession>A0A443IUU3</accession>
<dbReference type="InterPro" id="IPR010627">
    <property type="entry name" value="Prepilin_pept_A24_N"/>
</dbReference>
<proteinExistence type="inferred from homology"/>
<sequence>MLNLLLYSYLFIIGLVFGSFFNVVGIRTADGESIAAPRSHCPRCNHYLTASELIPVVSYLLQNGRCKNCGSPISIRYPLFELLTACLFTISPMVAGWSKDLLVVLLLVSLVVIVTVSDTYKMLIPNRVLLFFFPVMVIVRLFIPTTPWWDAYAGALLGFALLLLIAVASKGGMGGGDIKLFAVLGLFLGIKGTVLTLVLAAILGLLYALVLLAAKKLNRKEPIPFGPFIGAAALISYVYSESIWASYLNLLT</sequence>